<dbReference type="AlphaFoldDB" id="A0A5C3LS54"/>
<keyword evidence="1" id="KW-0812">Transmembrane</keyword>
<name>A0A5C3LS54_9AGAR</name>
<dbReference type="EMBL" id="ML213621">
    <property type="protein sequence ID" value="TFK35417.1"/>
    <property type="molecule type" value="Genomic_DNA"/>
</dbReference>
<evidence type="ECO:0000313" key="2">
    <source>
        <dbReference type="EMBL" id="TFK35417.1"/>
    </source>
</evidence>
<keyword evidence="3" id="KW-1185">Reference proteome</keyword>
<proteinExistence type="predicted"/>
<organism evidence="2 3">
    <name type="scientific">Crucibulum laeve</name>
    <dbReference type="NCBI Taxonomy" id="68775"/>
    <lineage>
        <taxon>Eukaryota</taxon>
        <taxon>Fungi</taxon>
        <taxon>Dikarya</taxon>
        <taxon>Basidiomycota</taxon>
        <taxon>Agaricomycotina</taxon>
        <taxon>Agaricomycetes</taxon>
        <taxon>Agaricomycetidae</taxon>
        <taxon>Agaricales</taxon>
        <taxon>Agaricineae</taxon>
        <taxon>Nidulariaceae</taxon>
        <taxon>Crucibulum</taxon>
    </lineage>
</organism>
<gene>
    <name evidence="2" type="ORF">BDQ12DRAFT_668513</name>
</gene>
<evidence type="ECO:0000256" key="1">
    <source>
        <dbReference type="SAM" id="Phobius"/>
    </source>
</evidence>
<protein>
    <submittedName>
        <fullName evidence="2">Uncharacterized protein</fullName>
    </submittedName>
</protein>
<dbReference type="Proteomes" id="UP000308652">
    <property type="component" value="Unassembled WGS sequence"/>
</dbReference>
<accession>A0A5C3LS54</accession>
<feature type="transmembrane region" description="Helical" evidence="1">
    <location>
        <begin position="63"/>
        <end position="86"/>
    </location>
</feature>
<reference evidence="2 3" key="1">
    <citation type="journal article" date="2019" name="Nat. Ecol. Evol.">
        <title>Megaphylogeny resolves global patterns of mushroom evolution.</title>
        <authorList>
            <person name="Varga T."/>
            <person name="Krizsan K."/>
            <person name="Foldi C."/>
            <person name="Dima B."/>
            <person name="Sanchez-Garcia M."/>
            <person name="Sanchez-Ramirez S."/>
            <person name="Szollosi G.J."/>
            <person name="Szarkandi J.G."/>
            <person name="Papp V."/>
            <person name="Albert L."/>
            <person name="Andreopoulos W."/>
            <person name="Angelini C."/>
            <person name="Antonin V."/>
            <person name="Barry K.W."/>
            <person name="Bougher N.L."/>
            <person name="Buchanan P."/>
            <person name="Buyck B."/>
            <person name="Bense V."/>
            <person name="Catcheside P."/>
            <person name="Chovatia M."/>
            <person name="Cooper J."/>
            <person name="Damon W."/>
            <person name="Desjardin D."/>
            <person name="Finy P."/>
            <person name="Geml J."/>
            <person name="Haridas S."/>
            <person name="Hughes K."/>
            <person name="Justo A."/>
            <person name="Karasinski D."/>
            <person name="Kautmanova I."/>
            <person name="Kiss B."/>
            <person name="Kocsube S."/>
            <person name="Kotiranta H."/>
            <person name="LaButti K.M."/>
            <person name="Lechner B.E."/>
            <person name="Liimatainen K."/>
            <person name="Lipzen A."/>
            <person name="Lukacs Z."/>
            <person name="Mihaltcheva S."/>
            <person name="Morgado L.N."/>
            <person name="Niskanen T."/>
            <person name="Noordeloos M.E."/>
            <person name="Ohm R.A."/>
            <person name="Ortiz-Santana B."/>
            <person name="Ovrebo C."/>
            <person name="Racz N."/>
            <person name="Riley R."/>
            <person name="Savchenko A."/>
            <person name="Shiryaev A."/>
            <person name="Soop K."/>
            <person name="Spirin V."/>
            <person name="Szebenyi C."/>
            <person name="Tomsovsky M."/>
            <person name="Tulloss R.E."/>
            <person name="Uehling J."/>
            <person name="Grigoriev I.V."/>
            <person name="Vagvolgyi C."/>
            <person name="Papp T."/>
            <person name="Martin F.M."/>
            <person name="Miettinen O."/>
            <person name="Hibbett D.S."/>
            <person name="Nagy L.G."/>
        </authorList>
    </citation>
    <scope>NUCLEOTIDE SEQUENCE [LARGE SCALE GENOMIC DNA]</scope>
    <source>
        <strain evidence="2 3">CBS 166.37</strain>
    </source>
</reference>
<keyword evidence="1" id="KW-0472">Membrane</keyword>
<sequence>MDLTGAYLSEQLIVIIKATGWVEAFDCLGSADGNERIQSGGGEEQGRLVFEFHSFPHAQRAEFFFFTVLVMVYGAWQGISFHIFVLGWKKVFGYLSLVARMKDLGCAGE</sequence>
<keyword evidence="1" id="KW-1133">Transmembrane helix</keyword>
<evidence type="ECO:0000313" key="3">
    <source>
        <dbReference type="Proteomes" id="UP000308652"/>
    </source>
</evidence>